<evidence type="ECO:0000313" key="5">
    <source>
        <dbReference type="EMBL" id="GFY40246.1"/>
    </source>
</evidence>
<dbReference type="GO" id="GO:0000226">
    <property type="term" value="P:microtubule cytoskeleton organization"/>
    <property type="evidence" value="ECO:0007669"/>
    <property type="project" value="TreeGrafter"/>
</dbReference>
<dbReference type="GO" id="GO:0008017">
    <property type="term" value="F:microtubule binding"/>
    <property type="evidence" value="ECO:0007669"/>
    <property type="project" value="TreeGrafter"/>
</dbReference>
<dbReference type="InterPro" id="IPR036572">
    <property type="entry name" value="Doublecortin_dom_sf"/>
</dbReference>
<dbReference type="SUPFAM" id="SSF89837">
    <property type="entry name" value="Doublecortin (DC)"/>
    <property type="match status" value="1"/>
</dbReference>
<evidence type="ECO:0000259" key="4">
    <source>
        <dbReference type="PROSITE" id="PS50309"/>
    </source>
</evidence>
<dbReference type="OrthoDB" id="6435826at2759"/>
<dbReference type="EMBL" id="BMAV01001786">
    <property type="protein sequence ID" value="GFY40246.1"/>
    <property type="molecule type" value="Genomic_DNA"/>
</dbReference>
<evidence type="ECO:0000313" key="6">
    <source>
        <dbReference type="Proteomes" id="UP000886998"/>
    </source>
</evidence>
<keyword evidence="2" id="KW-0677">Repeat</keyword>
<dbReference type="SMART" id="SM00537">
    <property type="entry name" value="DCX"/>
    <property type="match status" value="1"/>
</dbReference>
<comment type="caution">
    <text evidence="5">The sequence shown here is derived from an EMBL/GenBank/DDBJ whole genome shotgun (WGS) entry which is preliminary data.</text>
</comment>
<dbReference type="InterPro" id="IPR050630">
    <property type="entry name" value="WD_repeat_EMAP"/>
</dbReference>
<evidence type="ECO:0000256" key="2">
    <source>
        <dbReference type="ARBA" id="ARBA00022737"/>
    </source>
</evidence>
<keyword evidence="1" id="KW-0853">WD repeat</keyword>
<dbReference type="Pfam" id="PF03607">
    <property type="entry name" value="DCX"/>
    <property type="match status" value="1"/>
</dbReference>
<feature type="region of interest" description="Disordered" evidence="3">
    <location>
        <begin position="241"/>
        <end position="260"/>
    </location>
</feature>
<evidence type="ECO:0000256" key="1">
    <source>
        <dbReference type="ARBA" id="ARBA00022574"/>
    </source>
</evidence>
<dbReference type="PANTHER" id="PTHR13720">
    <property type="entry name" value="WD-40 REPEAT PROTEIN"/>
    <property type="match status" value="1"/>
</dbReference>
<dbReference type="InterPro" id="IPR015943">
    <property type="entry name" value="WD40/YVTN_repeat-like_dom_sf"/>
</dbReference>
<dbReference type="PANTHER" id="PTHR13720:SF55">
    <property type="entry name" value="ECHINODERM MICROTUBULE-ASSOCIATED PROTEIN-LIKE CG42247"/>
    <property type="match status" value="1"/>
</dbReference>
<gene>
    <name evidence="5" type="primary">DCX-EMAP</name>
    <name evidence="5" type="ORF">TNIN_20241</name>
</gene>
<reference evidence="5" key="1">
    <citation type="submission" date="2020-08" db="EMBL/GenBank/DDBJ databases">
        <title>Multicomponent nature underlies the extraordinary mechanical properties of spider dragline silk.</title>
        <authorList>
            <person name="Kono N."/>
            <person name="Nakamura H."/>
            <person name="Mori M."/>
            <person name="Yoshida Y."/>
            <person name="Ohtoshi R."/>
            <person name="Malay A.D."/>
            <person name="Moran D.A.P."/>
            <person name="Tomita M."/>
            <person name="Numata K."/>
            <person name="Arakawa K."/>
        </authorList>
    </citation>
    <scope>NUCLEOTIDE SEQUENCE</scope>
</reference>
<dbReference type="InterPro" id="IPR003533">
    <property type="entry name" value="Doublecortin_dom"/>
</dbReference>
<dbReference type="CDD" id="cd01617">
    <property type="entry name" value="DCX"/>
    <property type="match status" value="1"/>
</dbReference>
<name>A0A8X7BPV7_9ARAC</name>
<evidence type="ECO:0000256" key="3">
    <source>
        <dbReference type="SAM" id="MobiDB-lite"/>
    </source>
</evidence>
<sequence>MPMRRRKLRLAEKARRITFFRNGDYFDSGVKVALKGLRPFPTMPHLLDYLSQKTRIPAKKLFNAKNGQPIATLDQFEDGGSYIVSSDGKFEPLPYGSVPRLQTSHVADALPAKREDLELFRPMPDPVYGKKKQKKKKDAEARMEPSPGRREGRLLTVAAREGGARATLLFNDKSPPPFEALLRDFGHALGLGRVKNMSTPSGRQVRSISQLKNEFQDIDTFFLDETASNATYLTENKRSTYSSKSTRERKAMSAVSRKMNTSTKSSPFQLEWIHGYDGSQLLVLENGELVYSVGAAIILYRRTNDTQRYYLDHTEEVCSISAHPSGKMVASGQVSSGYQANMEQPFHAEALNNVENFLSPFSTHLQDKEESVNPHQTMTLGGLQGFLCVHSWICRCPDVTVTSINEAAVHIWLIESLQTIAILEQLDGNPVSTAFSALDFVLLTVEVGESENSVSFWDWESDALLGRVQLNEEHLTGGLFHPRESDLAVTFGMHHLAFWRRKKDGFLTRIDALAPENLQVDQSAGIWIFLQLFIFNGMVEVFNSIVGNTGLSFRRLNNAINCYPCTSILFQFRNSLFAVFQKKNIHNGIKHVRHVAVIHDLQYIDGLKKHDRKRTRQWIRHQCFSHQKLKFWCFMSEVIQKKDASKGIKHVKQLAVKHNLQHIDDAKKQGRKCTKQRTHRCQRLLYQKRMSSKKIRQ</sequence>
<dbReference type="Gene3D" id="2.130.10.10">
    <property type="entry name" value="YVTN repeat-like/Quinoprotein amine dehydrogenase"/>
    <property type="match status" value="2"/>
</dbReference>
<feature type="compositionally biased region" description="Basic and acidic residues" evidence="3">
    <location>
        <begin position="137"/>
        <end position="151"/>
    </location>
</feature>
<keyword evidence="6" id="KW-1185">Reference proteome</keyword>
<dbReference type="GO" id="GO:0072686">
    <property type="term" value="C:mitotic spindle"/>
    <property type="evidence" value="ECO:0007669"/>
    <property type="project" value="TreeGrafter"/>
</dbReference>
<dbReference type="PROSITE" id="PS50309">
    <property type="entry name" value="DC"/>
    <property type="match status" value="1"/>
</dbReference>
<dbReference type="GO" id="GO:0035556">
    <property type="term" value="P:intracellular signal transduction"/>
    <property type="evidence" value="ECO:0007669"/>
    <property type="project" value="InterPro"/>
</dbReference>
<dbReference type="AlphaFoldDB" id="A0A8X7BPV7"/>
<proteinExistence type="predicted"/>
<feature type="region of interest" description="Disordered" evidence="3">
    <location>
        <begin position="122"/>
        <end position="151"/>
    </location>
</feature>
<dbReference type="SUPFAM" id="SSF50978">
    <property type="entry name" value="WD40 repeat-like"/>
    <property type="match status" value="1"/>
</dbReference>
<organism evidence="5 6">
    <name type="scientific">Trichonephila inaurata madagascariensis</name>
    <dbReference type="NCBI Taxonomy" id="2747483"/>
    <lineage>
        <taxon>Eukaryota</taxon>
        <taxon>Metazoa</taxon>
        <taxon>Ecdysozoa</taxon>
        <taxon>Arthropoda</taxon>
        <taxon>Chelicerata</taxon>
        <taxon>Arachnida</taxon>
        <taxon>Araneae</taxon>
        <taxon>Araneomorphae</taxon>
        <taxon>Entelegynae</taxon>
        <taxon>Araneoidea</taxon>
        <taxon>Nephilidae</taxon>
        <taxon>Trichonephila</taxon>
        <taxon>Trichonephila inaurata</taxon>
    </lineage>
</organism>
<dbReference type="Gene3D" id="3.10.20.230">
    <property type="entry name" value="Doublecortin domain"/>
    <property type="match status" value="1"/>
</dbReference>
<accession>A0A8X7BPV7</accession>
<protein>
    <submittedName>
        <fullName evidence="5">Echinoderm microtubule-associated protein-like CG42247</fullName>
    </submittedName>
</protein>
<feature type="domain" description="Doublecortin" evidence="4">
    <location>
        <begin position="15"/>
        <end position="96"/>
    </location>
</feature>
<dbReference type="InterPro" id="IPR036322">
    <property type="entry name" value="WD40_repeat_dom_sf"/>
</dbReference>
<dbReference type="Proteomes" id="UP000886998">
    <property type="component" value="Unassembled WGS sequence"/>
</dbReference>